<dbReference type="Pfam" id="PF01636">
    <property type="entry name" value="APH"/>
    <property type="match status" value="1"/>
</dbReference>
<sequence length="210" mass="23923">MIQMSADAFETLVNNASVLEHDSFGPKVLRLEDGSFFKLFRRKRLFSSEAYSPYASRFANNARLLRDIGIPTPEVLEVYRISEPSRTAVHYMGLPGITLRQAMLDSNEPERDQLAERFGQLLGKLHENGIYFRSLHLGNVLLLPDGQLGLIDFADLHAGRGKLSDLKRKRNSRHMQRYEQDRIWLFEQHSDALQKGYQAIAGHPLLGSSL</sequence>
<organism evidence="2 3">
    <name type="scientific">Stutzerimonas zhaodongensis</name>
    <dbReference type="NCBI Taxonomy" id="1176257"/>
    <lineage>
        <taxon>Bacteria</taxon>
        <taxon>Pseudomonadati</taxon>
        <taxon>Pseudomonadota</taxon>
        <taxon>Gammaproteobacteria</taxon>
        <taxon>Pseudomonadales</taxon>
        <taxon>Pseudomonadaceae</taxon>
        <taxon>Stutzerimonas</taxon>
    </lineage>
</organism>
<keyword evidence="3" id="KW-1185">Reference proteome</keyword>
<dbReference type="RefSeq" id="WP_122163616.1">
    <property type="nucleotide sequence ID" value="NZ_CP180504.1"/>
</dbReference>
<evidence type="ECO:0000259" key="1">
    <source>
        <dbReference type="Pfam" id="PF01636"/>
    </source>
</evidence>
<dbReference type="SUPFAM" id="SSF56112">
    <property type="entry name" value="Protein kinase-like (PK-like)"/>
    <property type="match status" value="1"/>
</dbReference>
<accession>A0A3M2HTN6</accession>
<proteinExistence type="predicted"/>
<comment type="caution">
    <text evidence="2">The sequence shown here is derived from an EMBL/GenBank/DDBJ whole genome shotgun (WGS) entry which is preliminary data.</text>
</comment>
<dbReference type="OrthoDB" id="8534453at2"/>
<reference evidence="2 3" key="1">
    <citation type="submission" date="2018-10" db="EMBL/GenBank/DDBJ databases">
        <title>Pseudomonas zhaodongensis NEAU-ST5-21(T) genome.</title>
        <authorList>
            <person name="Peng J."/>
            <person name="Liu Z.-P."/>
        </authorList>
    </citation>
    <scope>NUCLEOTIDE SEQUENCE [LARGE SCALE GENOMIC DNA]</scope>
    <source>
        <strain evidence="2 3">NEAU-ST5-21</strain>
    </source>
</reference>
<gene>
    <name evidence="2" type="ORF">EA797_02525</name>
</gene>
<feature type="domain" description="Aminoglycoside phosphotransferase" evidence="1">
    <location>
        <begin position="44"/>
        <end position="127"/>
    </location>
</feature>
<dbReference type="AlphaFoldDB" id="A0A3M2HTN6"/>
<dbReference type="InterPro" id="IPR011009">
    <property type="entry name" value="Kinase-like_dom_sf"/>
</dbReference>
<name>A0A3M2HTN6_9GAMM</name>
<evidence type="ECO:0000313" key="2">
    <source>
        <dbReference type="EMBL" id="RMH91645.1"/>
    </source>
</evidence>
<dbReference type="InterPro" id="IPR002575">
    <property type="entry name" value="Aminoglycoside_PTrfase"/>
</dbReference>
<dbReference type="EMBL" id="RFFM01000001">
    <property type="protein sequence ID" value="RMH91645.1"/>
    <property type="molecule type" value="Genomic_DNA"/>
</dbReference>
<protein>
    <recommendedName>
        <fullName evidence="1">Aminoglycoside phosphotransferase domain-containing protein</fullName>
    </recommendedName>
</protein>
<dbReference type="Proteomes" id="UP000269774">
    <property type="component" value="Unassembled WGS sequence"/>
</dbReference>
<dbReference type="Gene3D" id="1.10.510.10">
    <property type="entry name" value="Transferase(Phosphotransferase) domain 1"/>
    <property type="match status" value="1"/>
</dbReference>
<evidence type="ECO:0000313" key="3">
    <source>
        <dbReference type="Proteomes" id="UP000269774"/>
    </source>
</evidence>